<comment type="caution">
    <text evidence="2">The sequence shown here is derived from an EMBL/GenBank/DDBJ whole genome shotgun (WGS) entry which is preliminary data.</text>
</comment>
<feature type="domain" description="Sulfotransferase" evidence="1">
    <location>
        <begin position="14"/>
        <end position="93"/>
    </location>
</feature>
<evidence type="ECO:0000313" key="3">
    <source>
        <dbReference type="Proteomes" id="UP000735302"/>
    </source>
</evidence>
<keyword evidence="3" id="KW-1185">Reference proteome</keyword>
<sequence length="106" mass="12352">MFLILRSFFSHKTPVVIVQRLAKFLGLTAGQQLCEDIVTACDFDTLKRADDNRAAPDNLNKVFDQFNVFQKVGDWKNQFTIAQSEMFDEFIARQGKSHFAFSFRWH</sequence>
<dbReference type="InterPro" id="IPR000863">
    <property type="entry name" value="Sulfotransferase_dom"/>
</dbReference>
<evidence type="ECO:0000313" key="2">
    <source>
        <dbReference type="EMBL" id="GFN97918.1"/>
    </source>
</evidence>
<dbReference type="EMBL" id="BLXT01002816">
    <property type="protein sequence ID" value="GFN97918.1"/>
    <property type="molecule type" value="Genomic_DNA"/>
</dbReference>
<protein>
    <recommendedName>
        <fullName evidence="1">Sulfotransferase domain-containing protein</fullName>
    </recommendedName>
</protein>
<dbReference type="SUPFAM" id="SSF52540">
    <property type="entry name" value="P-loop containing nucleoside triphosphate hydrolases"/>
    <property type="match status" value="1"/>
</dbReference>
<gene>
    <name evidence="2" type="ORF">PoB_002442400</name>
</gene>
<dbReference type="InterPro" id="IPR027417">
    <property type="entry name" value="P-loop_NTPase"/>
</dbReference>
<dbReference type="Pfam" id="PF00685">
    <property type="entry name" value="Sulfotransfer_1"/>
    <property type="match status" value="1"/>
</dbReference>
<organism evidence="2 3">
    <name type="scientific">Plakobranchus ocellatus</name>
    <dbReference type="NCBI Taxonomy" id="259542"/>
    <lineage>
        <taxon>Eukaryota</taxon>
        <taxon>Metazoa</taxon>
        <taxon>Spiralia</taxon>
        <taxon>Lophotrochozoa</taxon>
        <taxon>Mollusca</taxon>
        <taxon>Gastropoda</taxon>
        <taxon>Heterobranchia</taxon>
        <taxon>Euthyneura</taxon>
        <taxon>Panpulmonata</taxon>
        <taxon>Sacoglossa</taxon>
        <taxon>Placobranchoidea</taxon>
        <taxon>Plakobranchidae</taxon>
        <taxon>Plakobranchus</taxon>
    </lineage>
</organism>
<dbReference type="AlphaFoldDB" id="A0AAV3ZRG7"/>
<proteinExistence type="predicted"/>
<dbReference type="Proteomes" id="UP000735302">
    <property type="component" value="Unassembled WGS sequence"/>
</dbReference>
<accession>A0AAV3ZRG7</accession>
<evidence type="ECO:0000259" key="1">
    <source>
        <dbReference type="Pfam" id="PF00685"/>
    </source>
</evidence>
<reference evidence="2 3" key="1">
    <citation type="journal article" date="2021" name="Elife">
        <title>Chloroplast acquisition without the gene transfer in kleptoplastic sea slugs, Plakobranchus ocellatus.</title>
        <authorList>
            <person name="Maeda T."/>
            <person name="Takahashi S."/>
            <person name="Yoshida T."/>
            <person name="Shimamura S."/>
            <person name="Takaki Y."/>
            <person name="Nagai Y."/>
            <person name="Toyoda A."/>
            <person name="Suzuki Y."/>
            <person name="Arimoto A."/>
            <person name="Ishii H."/>
            <person name="Satoh N."/>
            <person name="Nishiyama T."/>
            <person name="Hasebe M."/>
            <person name="Maruyama T."/>
            <person name="Minagawa J."/>
            <person name="Obokata J."/>
            <person name="Shigenobu S."/>
        </authorList>
    </citation>
    <scope>NUCLEOTIDE SEQUENCE [LARGE SCALE GENOMIC DNA]</scope>
</reference>
<dbReference type="GO" id="GO:0008146">
    <property type="term" value="F:sulfotransferase activity"/>
    <property type="evidence" value="ECO:0007669"/>
    <property type="project" value="InterPro"/>
</dbReference>
<name>A0AAV3ZRG7_9GAST</name>
<dbReference type="Gene3D" id="3.40.50.300">
    <property type="entry name" value="P-loop containing nucleotide triphosphate hydrolases"/>
    <property type="match status" value="1"/>
</dbReference>